<sequence>MYQVSEHFSELELMCQCGRHTCLDHIIDIKLVDLLERIRAAVGKPVHVTSCYRCPEHNYEVGGVPNSYHTQGLACDIWVQDMSVDELAQVAEECGADGIGKYYYQDFVHVDVRGYAARWDDL</sequence>
<dbReference type="Gene3D" id="3.30.1380.10">
    <property type="match status" value="1"/>
</dbReference>
<proteinExistence type="predicted"/>
<dbReference type="InterPro" id="IPR013230">
    <property type="entry name" value="Peptidase_M15A_C"/>
</dbReference>
<dbReference type="Pfam" id="PF08291">
    <property type="entry name" value="Peptidase_M15_3"/>
    <property type="match status" value="1"/>
</dbReference>
<protein>
    <submittedName>
        <fullName evidence="2">Peptidase M15</fullName>
    </submittedName>
</protein>
<dbReference type="AlphaFoldDB" id="A0A6N2ZBW8"/>
<accession>A0A6N2ZBW8</accession>
<name>A0A6N2ZBW8_9FIRM</name>
<gene>
    <name evidence="2" type="ORF">VRLFYP33_00425</name>
</gene>
<dbReference type="SUPFAM" id="SSF55166">
    <property type="entry name" value="Hedgehog/DD-peptidase"/>
    <property type="match status" value="1"/>
</dbReference>
<evidence type="ECO:0000313" key="2">
    <source>
        <dbReference type="EMBL" id="VYT74552.1"/>
    </source>
</evidence>
<reference evidence="2" key="1">
    <citation type="submission" date="2019-11" db="EMBL/GenBank/DDBJ databases">
        <authorList>
            <person name="Feng L."/>
        </authorList>
    </citation>
    <scope>NUCLEOTIDE SEQUENCE</scope>
    <source>
        <strain evidence="2">VrattiLFYP33</strain>
    </source>
</reference>
<evidence type="ECO:0000259" key="1">
    <source>
        <dbReference type="Pfam" id="PF08291"/>
    </source>
</evidence>
<feature type="domain" description="Peptidase M15A C-terminal" evidence="1">
    <location>
        <begin position="8"/>
        <end position="111"/>
    </location>
</feature>
<dbReference type="InterPro" id="IPR009045">
    <property type="entry name" value="Zn_M74/Hedgehog-like"/>
</dbReference>
<dbReference type="RefSeq" id="WP_156704086.1">
    <property type="nucleotide sequence ID" value="NZ_CACRUX010000012.1"/>
</dbReference>
<organism evidence="2">
    <name type="scientific">Veillonella ratti</name>
    <dbReference type="NCBI Taxonomy" id="103892"/>
    <lineage>
        <taxon>Bacteria</taxon>
        <taxon>Bacillati</taxon>
        <taxon>Bacillota</taxon>
        <taxon>Negativicutes</taxon>
        <taxon>Veillonellales</taxon>
        <taxon>Veillonellaceae</taxon>
        <taxon>Veillonella</taxon>
    </lineage>
</organism>
<dbReference type="EMBL" id="CACRUX010000012">
    <property type="protein sequence ID" value="VYT74552.1"/>
    <property type="molecule type" value="Genomic_DNA"/>
</dbReference>